<dbReference type="Proteomes" id="UP000789396">
    <property type="component" value="Unassembled WGS sequence"/>
</dbReference>
<protein>
    <submittedName>
        <fullName evidence="1">6674_t:CDS:1</fullName>
    </submittedName>
</protein>
<proteinExistence type="predicted"/>
<name>A0A9N9HYS6_9GLOM</name>
<evidence type="ECO:0000313" key="1">
    <source>
        <dbReference type="EMBL" id="CAG8712819.1"/>
    </source>
</evidence>
<dbReference type="EMBL" id="CAJVPZ010022734">
    <property type="protein sequence ID" value="CAG8712819.1"/>
    <property type="molecule type" value="Genomic_DNA"/>
</dbReference>
<comment type="caution">
    <text evidence="1">The sequence shown here is derived from an EMBL/GenBank/DDBJ whole genome shotgun (WGS) entry which is preliminary data.</text>
</comment>
<dbReference type="AlphaFoldDB" id="A0A9N9HYS6"/>
<keyword evidence="2" id="KW-1185">Reference proteome</keyword>
<sequence>NDQHLFENSINSEGTDVDIFKDEFNEEFLQINVEAANIEVENELAIEQFFNIRILKQNRKDMIEEDSVVNPQRPTSSTNKD</sequence>
<evidence type="ECO:0000313" key="2">
    <source>
        <dbReference type="Proteomes" id="UP000789396"/>
    </source>
</evidence>
<organism evidence="1 2">
    <name type="scientific">Racocetra fulgida</name>
    <dbReference type="NCBI Taxonomy" id="60492"/>
    <lineage>
        <taxon>Eukaryota</taxon>
        <taxon>Fungi</taxon>
        <taxon>Fungi incertae sedis</taxon>
        <taxon>Mucoromycota</taxon>
        <taxon>Glomeromycotina</taxon>
        <taxon>Glomeromycetes</taxon>
        <taxon>Diversisporales</taxon>
        <taxon>Gigasporaceae</taxon>
        <taxon>Racocetra</taxon>
    </lineage>
</organism>
<feature type="non-terminal residue" evidence="1">
    <location>
        <position position="1"/>
    </location>
</feature>
<reference evidence="1" key="1">
    <citation type="submission" date="2021-06" db="EMBL/GenBank/DDBJ databases">
        <authorList>
            <person name="Kallberg Y."/>
            <person name="Tangrot J."/>
            <person name="Rosling A."/>
        </authorList>
    </citation>
    <scope>NUCLEOTIDE SEQUENCE</scope>
    <source>
        <strain evidence="1">IN212</strain>
    </source>
</reference>
<accession>A0A9N9HYS6</accession>
<gene>
    <name evidence="1" type="ORF">RFULGI_LOCUS10952</name>
</gene>
<feature type="non-terminal residue" evidence="1">
    <location>
        <position position="81"/>
    </location>
</feature>